<protein>
    <submittedName>
        <fullName evidence="7">HlyD family secretion protein</fullName>
    </submittedName>
</protein>
<dbReference type="InterPro" id="IPR050465">
    <property type="entry name" value="UPF0194_transport"/>
</dbReference>
<evidence type="ECO:0000259" key="6">
    <source>
        <dbReference type="Pfam" id="PF25917"/>
    </source>
</evidence>
<keyword evidence="8" id="KW-1185">Reference proteome</keyword>
<evidence type="ECO:0000313" key="7">
    <source>
        <dbReference type="EMBL" id="SFB87884.1"/>
    </source>
</evidence>
<keyword evidence="5" id="KW-0472">Membrane</keyword>
<dbReference type="SUPFAM" id="SSF111369">
    <property type="entry name" value="HlyD-like secretion proteins"/>
    <property type="match status" value="1"/>
</dbReference>
<keyword evidence="5" id="KW-1133">Transmembrane helix</keyword>
<dbReference type="PANTHER" id="PTHR32347">
    <property type="entry name" value="EFFLUX SYSTEM COMPONENT YKNX-RELATED"/>
    <property type="match status" value="1"/>
</dbReference>
<dbReference type="RefSeq" id="WP_091979238.1">
    <property type="nucleotide sequence ID" value="NZ_FOLO01000002.1"/>
</dbReference>
<organism evidence="7 8">
    <name type="scientific">Pseudoalteromonas denitrificans DSM 6059</name>
    <dbReference type="NCBI Taxonomy" id="1123010"/>
    <lineage>
        <taxon>Bacteria</taxon>
        <taxon>Pseudomonadati</taxon>
        <taxon>Pseudomonadota</taxon>
        <taxon>Gammaproteobacteria</taxon>
        <taxon>Alteromonadales</taxon>
        <taxon>Pseudoalteromonadaceae</taxon>
        <taxon>Pseudoalteromonas</taxon>
    </lineage>
</organism>
<reference evidence="7 8" key="1">
    <citation type="submission" date="2016-10" db="EMBL/GenBank/DDBJ databases">
        <authorList>
            <person name="de Groot N.N."/>
        </authorList>
    </citation>
    <scope>NUCLEOTIDE SEQUENCE [LARGE SCALE GENOMIC DNA]</scope>
    <source>
        <strain evidence="7 8">DSM 6059</strain>
    </source>
</reference>
<dbReference type="Gene3D" id="2.40.420.20">
    <property type="match status" value="1"/>
</dbReference>
<feature type="transmembrane region" description="Helical" evidence="5">
    <location>
        <begin position="26"/>
        <end position="45"/>
    </location>
</feature>
<accession>A0A1I1ELB3</accession>
<keyword evidence="5" id="KW-0812">Transmembrane</keyword>
<name>A0A1I1ELB3_9GAMM</name>
<evidence type="ECO:0000256" key="2">
    <source>
        <dbReference type="ARBA" id="ARBA00009477"/>
    </source>
</evidence>
<gene>
    <name evidence="7" type="ORF">SAMN02745724_00334</name>
</gene>
<keyword evidence="3 4" id="KW-0175">Coiled coil</keyword>
<dbReference type="Gene3D" id="2.40.30.170">
    <property type="match status" value="1"/>
</dbReference>
<dbReference type="GO" id="GO:0030313">
    <property type="term" value="C:cell envelope"/>
    <property type="evidence" value="ECO:0007669"/>
    <property type="project" value="UniProtKB-SubCell"/>
</dbReference>
<dbReference type="STRING" id="1123010.SAMN02745724_00334"/>
<evidence type="ECO:0000256" key="5">
    <source>
        <dbReference type="SAM" id="Phobius"/>
    </source>
</evidence>
<dbReference type="OrthoDB" id="5752864at2"/>
<sequence length="428" mass="47163">MIKDTSVQDRAVTPKKRNILFGLNRTNLITLALIASIGAVSWISYPAVASLLSADATISNQQVRLAKVARGLFIEDIRIEGRTIAAVNPTLYSIEEGTVLLHVKAGDTVKKSQLLMVIDSPELRSEYAQEKARLDELSIQVQRQKIQTRRALLNNQQTMEIAGVDLAAAKSEMARSKASIDKSLISQLEYDEVVVRLKRAKLTNNHAIESLKLQKEQLEFELKALELQLQRQRHVSEELQRKVAALEIRSPLNGIVGNINIQQKQAVLRNTALLSLVDLSAFEVIAQIPESYADELGLGFEANITLNGKSYPGKLTAISPEVNNGQVAGRIRLIEQVSGMRQNQRVSAQIIIEKKENVLTLQRGAFVESGAGLKAYIVNKNLAKKVKIKLGARSTGKVEIISGLKEGDNVVISSLTPFQDQPQVLITQ</sequence>
<dbReference type="PANTHER" id="PTHR32347:SF14">
    <property type="entry name" value="EFFLUX SYSTEM COMPONENT YKNX-RELATED"/>
    <property type="match status" value="1"/>
</dbReference>
<dbReference type="InterPro" id="IPR058625">
    <property type="entry name" value="MdtA-like_BSH"/>
</dbReference>
<dbReference type="AlphaFoldDB" id="A0A1I1ELB3"/>
<proteinExistence type="inferred from homology"/>
<comment type="subcellular location">
    <subcellularLocation>
        <location evidence="1">Cell envelope</location>
    </subcellularLocation>
</comment>
<dbReference type="Proteomes" id="UP000198862">
    <property type="component" value="Unassembled WGS sequence"/>
</dbReference>
<feature type="coiled-coil region" evidence="4">
    <location>
        <begin position="208"/>
        <end position="249"/>
    </location>
</feature>
<dbReference type="Gene3D" id="1.10.287.470">
    <property type="entry name" value="Helix hairpin bin"/>
    <property type="match status" value="1"/>
</dbReference>
<dbReference type="EMBL" id="FOLO01000002">
    <property type="protein sequence ID" value="SFB87884.1"/>
    <property type="molecule type" value="Genomic_DNA"/>
</dbReference>
<evidence type="ECO:0000256" key="1">
    <source>
        <dbReference type="ARBA" id="ARBA00004196"/>
    </source>
</evidence>
<evidence type="ECO:0000256" key="4">
    <source>
        <dbReference type="SAM" id="Coils"/>
    </source>
</evidence>
<evidence type="ECO:0000256" key="3">
    <source>
        <dbReference type="ARBA" id="ARBA00023054"/>
    </source>
</evidence>
<dbReference type="Gene3D" id="2.40.50.100">
    <property type="match status" value="1"/>
</dbReference>
<feature type="domain" description="Multidrug resistance protein MdtA-like barrel-sandwich hybrid" evidence="6">
    <location>
        <begin position="100"/>
        <end position="273"/>
    </location>
</feature>
<evidence type="ECO:0000313" key="8">
    <source>
        <dbReference type="Proteomes" id="UP000198862"/>
    </source>
</evidence>
<comment type="similarity">
    <text evidence="2">Belongs to the membrane fusion protein (MFP) (TC 8.A.1) family.</text>
</comment>
<dbReference type="Pfam" id="PF25917">
    <property type="entry name" value="BSH_RND"/>
    <property type="match status" value="1"/>
</dbReference>